<dbReference type="PANTHER" id="PTHR33164">
    <property type="entry name" value="TRANSCRIPTIONAL REGULATOR, MARR FAMILY"/>
    <property type="match status" value="1"/>
</dbReference>
<dbReference type="Pfam" id="PF12802">
    <property type="entry name" value="MarR_2"/>
    <property type="match status" value="1"/>
</dbReference>
<dbReference type="Proteomes" id="UP001221566">
    <property type="component" value="Unassembled WGS sequence"/>
</dbReference>
<evidence type="ECO:0000259" key="1">
    <source>
        <dbReference type="PROSITE" id="PS50995"/>
    </source>
</evidence>
<dbReference type="InterPro" id="IPR000835">
    <property type="entry name" value="HTH_MarR-typ"/>
</dbReference>
<protein>
    <submittedName>
        <fullName evidence="2 3">MarR family transcriptional regulator</fullName>
    </submittedName>
</protein>
<dbReference type="GO" id="GO:0003677">
    <property type="term" value="F:DNA binding"/>
    <property type="evidence" value="ECO:0007669"/>
    <property type="project" value="UniProtKB-KW"/>
</dbReference>
<reference evidence="3 4" key="1">
    <citation type="submission" date="2018-10" db="EMBL/GenBank/DDBJ databases">
        <title>Genomic Encyclopedia of Type Strains, Phase IV (KMG-IV): sequencing the most valuable type-strain genomes for metagenomic binning, comparative biology and taxonomic classification.</title>
        <authorList>
            <person name="Goeker M."/>
        </authorList>
    </citation>
    <scope>NUCLEOTIDE SEQUENCE [LARGE SCALE GENOMIC DNA]</scope>
    <source>
        <strain evidence="3 4">DSM 3303</strain>
    </source>
</reference>
<dbReference type="Gene3D" id="1.10.10.10">
    <property type="entry name" value="Winged helix-like DNA-binding domain superfamily/Winged helix DNA-binding domain"/>
    <property type="match status" value="1"/>
</dbReference>
<gene>
    <name evidence="3" type="ORF">C8E02_1657</name>
    <name evidence="2" type="ORF">PQU93_00315</name>
</gene>
<dbReference type="GO" id="GO:0006950">
    <property type="term" value="P:response to stress"/>
    <property type="evidence" value="ECO:0007669"/>
    <property type="project" value="TreeGrafter"/>
</dbReference>
<dbReference type="GO" id="GO:0003700">
    <property type="term" value="F:DNA-binding transcription factor activity"/>
    <property type="evidence" value="ECO:0007669"/>
    <property type="project" value="InterPro"/>
</dbReference>
<dbReference type="AlphaFoldDB" id="A0A495BGQ9"/>
<dbReference type="InterPro" id="IPR036388">
    <property type="entry name" value="WH-like_DNA-bd_sf"/>
</dbReference>
<reference evidence="2 5" key="2">
    <citation type="submission" date="2023-01" db="EMBL/GenBank/DDBJ databases">
        <title>Novel species of the genus Vogesella isolated from rivers.</title>
        <authorList>
            <person name="Lu H."/>
        </authorList>
    </citation>
    <scope>NUCLEOTIDE SEQUENCE [LARGE SCALE GENOMIC DNA]</scope>
    <source>
        <strain evidence="2 5">SH7W</strain>
    </source>
</reference>
<proteinExistence type="predicted"/>
<dbReference type="Proteomes" id="UP000279384">
    <property type="component" value="Unassembled WGS sequence"/>
</dbReference>
<dbReference type="PANTHER" id="PTHR33164:SF43">
    <property type="entry name" value="HTH-TYPE TRANSCRIPTIONAL REPRESSOR YETL"/>
    <property type="match status" value="1"/>
</dbReference>
<dbReference type="InterPro" id="IPR039422">
    <property type="entry name" value="MarR/SlyA-like"/>
</dbReference>
<keyword evidence="5" id="KW-1185">Reference proteome</keyword>
<organism evidence="3 4">
    <name type="scientific">Vogesella indigofera</name>
    <name type="common">Pseudomonas indigofera</name>
    <dbReference type="NCBI Taxonomy" id="45465"/>
    <lineage>
        <taxon>Bacteria</taxon>
        <taxon>Pseudomonadati</taxon>
        <taxon>Pseudomonadota</taxon>
        <taxon>Betaproteobacteria</taxon>
        <taxon>Neisseriales</taxon>
        <taxon>Chromobacteriaceae</taxon>
        <taxon>Vogesella</taxon>
    </lineage>
</organism>
<sequence length="149" mass="16879">MNPSPPTPLSKDDFERLADFRYRLRLFLRFSEELAQSNGITPLQYQLLLQLRGYPGRDWATVAELAQRLQSHHHSVVGLVSRCEAQQLIVRKPGREDRRCVEISLAPKGEELVQQLARAHRDELLALRQSSGSLSLDLLLQAAQSLAPD</sequence>
<dbReference type="RefSeq" id="WP_047967714.1">
    <property type="nucleotide sequence ID" value="NZ_JAQQKY010000001.1"/>
</dbReference>
<dbReference type="InterPro" id="IPR036390">
    <property type="entry name" value="WH_DNA-bd_sf"/>
</dbReference>
<dbReference type="PROSITE" id="PS50995">
    <property type="entry name" value="HTH_MARR_2"/>
    <property type="match status" value="1"/>
</dbReference>
<dbReference type="EMBL" id="JAQQKY010000001">
    <property type="protein sequence ID" value="MDC7689229.1"/>
    <property type="molecule type" value="Genomic_DNA"/>
</dbReference>
<accession>A0A495BGQ9</accession>
<feature type="domain" description="HTH marR-type" evidence="1">
    <location>
        <begin position="10"/>
        <end position="148"/>
    </location>
</feature>
<name>A0A495BGQ9_VOGIN</name>
<keyword evidence="3" id="KW-0238">DNA-binding</keyword>
<dbReference type="SMART" id="SM00347">
    <property type="entry name" value="HTH_MARR"/>
    <property type="match status" value="1"/>
</dbReference>
<evidence type="ECO:0000313" key="3">
    <source>
        <dbReference type="EMBL" id="RKQ60313.1"/>
    </source>
</evidence>
<dbReference type="SUPFAM" id="SSF46785">
    <property type="entry name" value="Winged helix' DNA-binding domain"/>
    <property type="match status" value="1"/>
</dbReference>
<evidence type="ECO:0000313" key="4">
    <source>
        <dbReference type="Proteomes" id="UP000279384"/>
    </source>
</evidence>
<comment type="caution">
    <text evidence="3">The sequence shown here is derived from an EMBL/GenBank/DDBJ whole genome shotgun (WGS) entry which is preliminary data.</text>
</comment>
<dbReference type="EMBL" id="RBID01000013">
    <property type="protein sequence ID" value="RKQ60313.1"/>
    <property type="molecule type" value="Genomic_DNA"/>
</dbReference>
<evidence type="ECO:0000313" key="2">
    <source>
        <dbReference type="EMBL" id="MDC7689229.1"/>
    </source>
</evidence>
<evidence type="ECO:0000313" key="5">
    <source>
        <dbReference type="Proteomes" id="UP001221566"/>
    </source>
</evidence>